<evidence type="ECO:0000313" key="2">
    <source>
        <dbReference type="EMBL" id="KRR08796.1"/>
    </source>
</evidence>
<organism evidence="2 3">
    <name type="scientific">Bradyrhizobium valentinum</name>
    <dbReference type="NCBI Taxonomy" id="1518501"/>
    <lineage>
        <taxon>Bacteria</taxon>
        <taxon>Pseudomonadati</taxon>
        <taxon>Pseudomonadota</taxon>
        <taxon>Alphaproteobacteria</taxon>
        <taxon>Hyphomicrobiales</taxon>
        <taxon>Nitrobacteraceae</taxon>
        <taxon>Bradyrhizobium</taxon>
    </lineage>
</organism>
<evidence type="ECO:0000256" key="1">
    <source>
        <dbReference type="SAM" id="MobiDB-lite"/>
    </source>
</evidence>
<dbReference type="Proteomes" id="UP000051913">
    <property type="component" value="Unassembled WGS sequence"/>
</dbReference>
<accession>A0A0R3LM47</accession>
<feature type="compositionally biased region" description="Basic and acidic residues" evidence="1">
    <location>
        <begin position="38"/>
        <end position="53"/>
    </location>
</feature>
<sequence>MIRHRAIQTEPAEPPVSQIEVDLIAQPPLQSDAEAVTEQEHPDHQFGIDRRSTDAAVEGRQVPPDLFKVDKPVDRPQQVVGGDMSFERELREQRSLFDLPMSHHDLQSCNWTD</sequence>
<dbReference type="EMBL" id="LLXX01000074">
    <property type="protein sequence ID" value="KRR08796.1"/>
    <property type="molecule type" value="Genomic_DNA"/>
</dbReference>
<keyword evidence="3" id="KW-1185">Reference proteome</keyword>
<gene>
    <name evidence="2" type="ORF">CP49_29730</name>
</gene>
<comment type="caution">
    <text evidence="2">The sequence shown here is derived from an EMBL/GenBank/DDBJ whole genome shotgun (WGS) entry which is preliminary data.</text>
</comment>
<feature type="region of interest" description="Disordered" evidence="1">
    <location>
        <begin position="34"/>
        <end position="84"/>
    </location>
</feature>
<evidence type="ECO:0000313" key="3">
    <source>
        <dbReference type="Proteomes" id="UP000051913"/>
    </source>
</evidence>
<dbReference type="AlphaFoldDB" id="A0A0R3LM47"/>
<name>A0A0R3LM47_9BRAD</name>
<protein>
    <submittedName>
        <fullName evidence="2">Uncharacterized protein</fullName>
    </submittedName>
</protein>
<proteinExistence type="predicted"/>
<reference evidence="2 3" key="1">
    <citation type="submission" date="2014-03" db="EMBL/GenBank/DDBJ databases">
        <title>Bradyrhizobium valentinum sp. nov., isolated from effective nodules of Lupinus mariae-josephae, a lupine endemic of basic-lime soils in Eastern Spain.</title>
        <authorList>
            <person name="Duran D."/>
            <person name="Rey L."/>
            <person name="Navarro A."/>
            <person name="Busquets A."/>
            <person name="Imperial J."/>
            <person name="Ruiz-Argueso T."/>
        </authorList>
    </citation>
    <scope>NUCLEOTIDE SEQUENCE [LARGE SCALE GENOMIC DNA]</scope>
    <source>
        <strain evidence="2 3">LmjM3</strain>
    </source>
</reference>